<dbReference type="SMART" id="SM00324">
    <property type="entry name" value="RhoGAP"/>
    <property type="match status" value="1"/>
</dbReference>
<sequence>MRASKRNRSTDRAPPRMKPSQAEDNPRTPSKERRDPTSKEAHSGGHFFQNIRNSKSKATDLGKASKGLFGKLTRSGSSHDRENGDETTTETPENYTPKIMRLTIIQQTRLTRISKRLEDSRDKTEFWLPALPWRCIDYLNLKGTEVEGLYRLSGSKKEMVMWQQRFEKEGDIDLLKEEDLYDVNVVASLLKDWLRNIPDEIFPRATQKRIQDDCQDINTERCPKALQDALSRLPPFNYYLLFAITCHLSLLTSCYDRTKMDFQNLCVCIQPSLNLERFIFRILIKDWRNCWQGCWTEKEFLLKENEWLSSGKDP</sequence>
<comment type="caution">
    <text evidence="4">The sequence shown here is derived from an EMBL/GenBank/DDBJ whole genome shotgun (WGS) entry which is preliminary data.</text>
</comment>
<feature type="compositionally biased region" description="Basic and acidic residues" evidence="2">
    <location>
        <begin position="24"/>
        <end position="43"/>
    </location>
</feature>
<feature type="region of interest" description="Disordered" evidence="2">
    <location>
        <begin position="1"/>
        <end position="94"/>
    </location>
</feature>
<proteinExistence type="predicted"/>
<feature type="domain" description="Rho-GAP" evidence="3">
    <location>
        <begin position="115"/>
        <end position="314"/>
    </location>
</feature>
<dbReference type="Gene3D" id="1.10.555.10">
    <property type="entry name" value="Rho GTPase activation protein"/>
    <property type="match status" value="1"/>
</dbReference>
<dbReference type="SUPFAM" id="SSF48350">
    <property type="entry name" value="GTPase activation domain, GAP"/>
    <property type="match status" value="1"/>
</dbReference>
<evidence type="ECO:0000259" key="3">
    <source>
        <dbReference type="PROSITE" id="PS50238"/>
    </source>
</evidence>
<feature type="non-terminal residue" evidence="4">
    <location>
        <position position="314"/>
    </location>
</feature>
<dbReference type="EMBL" id="ML978142">
    <property type="protein sequence ID" value="KAF2092784.1"/>
    <property type="molecule type" value="Genomic_DNA"/>
</dbReference>
<dbReference type="PANTHER" id="PTHR23176">
    <property type="entry name" value="RHO/RAC/CDC GTPASE-ACTIVATING PROTEIN"/>
    <property type="match status" value="1"/>
</dbReference>
<dbReference type="GO" id="GO:0005096">
    <property type="term" value="F:GTPase activator activity"/>
    <property type="evidence" value="ECO:0007669"/>
    <property type="project" value="UniProtKB-KW"/>
</dbReference>
<organism evidence="4 5">
    <name type="scientific">Rhizodiscina lignyota</name>
    <dbReference type="NCBI Taxonomy" id="1504668"/>
    <lineage>
        <taxon>Eukaryota</taxon>
        <taxon>Fungi</taxon>
        <taxon>Dikarya</taxon>
        <taxon>Ascomycota</taxon>
        <taxon>Pezizomycotina</taxon>
        <taxon>Dothideomycetes</taxon>
        <taxon>Pleosporomycetidae</taxon>
        <taxon>Aulographales</taxon>
        <taxon>Rhizodiscinaceae</taxon>
        <taxon>Rhizodiscina</taxon>
    </lineage>
</organism>
<dbReference type="AlphaFoldDB" id="A0A9P4M4F1"/>
<dbReference type="InterPro" id="IPR000198">
    <property type="entry name" value="RhoGAP_dom"/>
</dbReference>
<dbReference type="GO" id="GO:0007165">
    <property type="term" value="P:signal transduction"/>
    <property type="evidence" value="ECO:0007669"/>
    <property type="project" value="InterPro"/>
</dbReference>
<dbReference type="CDD" id="cd00159">
    <property type="entry name" value="RhoGAP"/>
    <property type="match status" value="1"/>
</dbReference>
<evidence type="ECO:0000256" key="2">
    <source>
        <dbReference type="SAM" id="MobiDB-lite"/>
    </source>
</evidence>
<evidence type="ECO:0000313" key="5">
    <source>
        <dbReference type="Proteomes" id="UP000799772"/>
    </source>
</evidence>
<evidence type="ECO:0000313" key="4">
    <source>
        <dbReference type="EMBL" id="KAF2092784.1"/>
    </source>
</evidence>
<dbReference type="InterPro" id="IPR050729">
    <property type="entry name" value="Rho-GAP"/>
</dbReference>
<evidence type="ECO:0000256" key="1">
    <source>
        <dbReference type="ARBA" id="ARBA00022468"/>
    </source>
</evidence>
<keyword evidence="5" id="KW-1185">Reference proteome</keyword>
<dbReference type="GO" id="GO:0005938">
    <property type="term" value="C:cell cortex"/>
    <property type="evidence" value="ECO:0007669"/>
    <property type="project" value="UniProtKB-ARBA"/>
</dbReference>
<name>A0A9P4M4F1_9PEZI</name>
<dbReference type="Proteomes" id="UP000799772">
    <property type="component" value="Unassembled WGS sequence"/>
</dbReference>
<dbReference type="PROSITE" id="PS50238">
    <property type="entry name" value="RHOGAP"/>
    <property type="match status" value="1"/>
</dbReference>
<reference evidence="4" key="1">
    <citation type="journal article" date="2020" name="Stud. Mycol.">
        <title>101 Dothideomycetes genomes: a test case for predicting lifestyles and emergence of pathogens.</title>
        <authorList>
            <person name="Haridas S."/>
            <person name="Albert R."/>
            <person name="Binder M."/>
            <person name="Bloem J."/>
            <person name="Labutti K."/>
            <person name="Salamov A."/>
            <person name="Andreopoulos B."/>
            <person name="Baker S."/>
            <person name="Barry K."/>
            <person name="Bills G."/>
            <person name="Bluhm B."/>
            <person name="Cannon C."/>
            <person name="Castanera R."/>
            <person name="Culley D."/>
            <person name="Daum C."/>
            <person name="Ezra D."/>
            <person name="Gonzalez J."/>
            <person name="Henrissat B."/>
            <person name="Kuo A."/>
            <person name="Liang C."/>
            <person name="Lipzen A."/>
            <person name="Lutzoni F."/>
            <person name="Magnuson J."/>
            <person name="Mondo S."/>
            <person name="Nolan M."/>
            <person name="Ohm R."/>
            <person name="Pangilinan J."/>
            <person name="Park H.-J."/>
            <person name="Ramirez L."/>
            <person name="Alfaro M."/>
            <person name="Sun H."/>
            <person name="Tritt A."/>
            <person name="Yoshinaga Y."/>
            <person name="Zwiers L.-H."/>
            <person name="Turgeon B."/>
            <person name="Goodwin S."/>
            <person name="Spatafora J."/>
            <person name="Crous P."/>
            <person name="Grigoriev I."/>
        </authorList>
    </citation>
    <scope>NUCLEOTIDE SEQUENCE</scope>
    <source>
        <strain evidence="4">CBS 133067</strain>
    </source>
</reference>
<accession>A0A9P4M4F1</accession>
<dbReference type="Pfam" id="PF00620">
    <property type="entry name" value="RhoGAP"/>
    <property type="match status" value="1"/>
</dbReference>
<gene>
    <name evidence="4" type="ORF">NA57DRAFT_11102</name>
</gene>
<keyword evidence="1" id="KW-0343">GTPase activation</keyword>
<dbReference type="OrthoDB" id="185175at2759"/>
<dbReference type="InterPro" id="IPR008936">
    <property type="entry name" value="Rho_GTPase_activation_prot"/>
</dbReference>
<protein>
    <submittedName>
        <fullName evidence="4">Rho GTPase activation protein</fullName>
    </submittedName>
</protein>
<dbReference type="PANTHER" id="PTHR23176:SF125">
    <property type="entry name" value="GTPASE ACTIVATOR (BEM2), PUTATIVE (AFU_ORTHOLOGUE AFUA_7G04450)-RELATED"/>
    <property type="match status" value="1"/>
</dbReference>